<evidence type="ECO:0000313" key="2">
    <source>
        <dbReference type="Proteomes" id="UP000813463"/>
    </source>
</evidence>
<evidence type="ECO:0000256" key="1">
    <source>
        <dbReference type="SAM" id="MobiDB-lite"/>
    </source>
</evidence>
<feature type="compositionally biased region" description="Polar residues" evidence="1">
    <location>
        <begin position="77"/>
        <end position="86"/>
    </location>
</feature>
<accession>A0ABM3QPC6</accession>
<feature type="compositionally biased region" description="Polar residues" evidence="1">
    <location>
        <begin position="107"/>
        <end position="117"/>
    </location>
</feature>
<proteinExistence type="predicted"/>
<name>A0ABM3QPC6_SPIOL</name>
<dbReference type="GeneID" id="110777432"/>
<dbReference type="Proteomes" id="UP000813463">
    <property type="component" value="Chromosome 5"/>
</dbReference>
<reference evidence="3" key="2">
    <citation type="submission" date="2025-08" db="UniProtKB">
        <authorList>
            <consortium name="RefSeq"/>
        </authorList>
    </citation>
    <scope>IDENTIFICATION</scope>
    <source>
        <tissue evidence="3">Leaf</tissue>
    </source>
</reference>
<feature type="region of interest" description="Disordered" evidence="1">
    <location>
        <begin position="61"/>
        <end position="131"/>
    </location>
</feature>
<sequence>MCDAIDDNWDDTDSNCIDKATLPEAEDERKIDPSMSEAELDSFYTDDRIKPTLSDLERRLAKSKAQDPFRRVAATKQVPSKASNDVRNPRLSRAKTFGTSKRRPELSKNQQSPSSRTPVKRSVSVNRTRRASMPLSTRAATYESPFPRVFSPNRFAYLLQLVNSKHEEHYGTEGVLTFIFIY</sequence>
<protein>
    <submittedName>
        <fullName evidence="3">Uncharacterized protein</fullName>
    </submittedName>
</protein>
<dbReference type="RefSeq" id="XP_056685215.1">
    <property type="nucleotide sequence ID" value="XM_056829237.1"/>
</dbReference>
<gene>
    <name evidence="3" type="primary">LOC110777432</name>
</gene>
<feature type="compositionally biased region" description="Basic and acidic residues" evidence="1">
    <location>
        <begin position="61"/>
        <end position="70"/>
    </location>
</feature>
<feature type="compositionally biased region" description="Acidic residues" evidence="1">
    <location>
        <begin position="1"/>
        <end position="13"/>
    </location>
</feature>
<keyword evidence="2" id="KW-1185">Reference proteome</keyword>
<organism evidence="2 3">
    <name type="scientific">Spinacia oleracea</name>
    <name type="common">Spinach</name>
    <dbReference type="NCBI Taxonomy" id="3562"/>
    <lineage>
        <taxon>Eukaryota</taxon>
        <taxon>Viridiplantae</taxon>
        <taxon>Streptophyta</taxon>
        <taxon>Embryophyta</taxon>
        <taxon>Tracheophyta</taxon>
        <taxon>Spermatophyta</taxon>
        <taxon>Magnoliopsida</taxon>
        <taxon>eudicotyledons</taxon>
        <taxon>Gunneridae</taxon>
        <taxon>Pentapetalae</taxon>
        <taxon>Caryophyllales</taxon>
        <taxon>Chenopodiaceae</taxon>
        <taxon>Chenopodioideae</taxon>
        <taxon>Anserineae</taxon>
        <taxon>Spinacia</taxon>
    </lineage>
</organism>
<reference evidence="2" key="1">
    <citation type="journal article" date="2021" name="Nat. Commun.">
        <title>Genomic analyses provide insights into spinach domestication and the genetic basis of agronomic traits.</title>
        <authorList>
            <person name="Cai X."/>
            <person name="Sun X."/>
            <person name="Xu C."/>
            <person name="Sun H."/>
            <person name="Wang X."/>
            <person name="Ge C."/>
            <person name="Zhang Z."/>
            <person name="Wang Q."/>
            <person name="Fei Z."/>
            <person name="Jiao C."/>
            <person name="Wang Q."/>
        </authorList>
    </citation>
    <scope>NUCLEOTIDE SEQUENCE [LARGE SCALE GENOMIC DNA]</scope>
    <source>
        <strain evidence="2">cv. Varoflay</strain>
    </source>
</reference>
<evidence type="ECO:0000313" key="3">
    <source>
        <dbReference type="RefSeq" id="XP_056685215.1"/>
    </source>
</evidence>
<feature type="region of interest" description="Disordered" evidence="1">
    <location>
        <begin position="1"/>
        <end position="43"/>
    </location>
</feature>